<sequence>MACNCGFHVVKPANAPQSVASVSAPGATASAQLTFRQPPLSLSTFTKSRFGGSQSASLKPHLVARKSPSSSPPSPSSFSYPSTSSVRTSMPAPSSVSTAVNTILAVGSLTGAGVHRRSRKVLDIDRYYLMVTETLRCSVCVVNFLSTSQTVWDQLDLPHQKMFWLILTQKYACDIRVIRLLRERTLGNSPARLVKQLKENHGEEWLNRNHHKGWHPAYKVPLCKRVYIAGVISSPPEQVYSRNQCTCTEFPIVPPGRPEQVEPGERGCCGDQQAGITADICWGCGPLCQHQQVFGRAFVPTFRPPAKYTGELLGVDYLLSQTGRPLRIIPDSEETENMLEDVDEGEEDEGFEEPTVPILLLDDPGISISSLPCPSATLSSSQPAASSLVASSSLAAASEQAAASTHAADSLHPCASSLTVAPSLPSLSAASSRPSASSQAPASMPQPGVSSALDSASPDESGAVDDSGMAGMDSLSGGAEKPADYGPNKPAGQDHEHPRKRGTGTVSRWDLILEDYRKIRCRILSNGTIMQQITLQLVDVSHTTLVQWHNKRVKREDNAVVLQGLVLPSRLSVASDPLPPANVRPQSAAPQPGVAYHYILPSSTVGQAK</sequence>
<name>A0AAD6B2T7_9TELE</name>
<feature type="region of interest" description="Disordered" evidence="1">
    <location>
        <begin position="61"/>
        <end position="84"/>
    </location>
</feature>
<feature type="non-terminal residue" evidence="3">
    <location>
        <position position="609"/>
    </location>
</feature>
<dbReference type="Proteomes" id="UP001219934">
    <property type="component" value="Unassembled WGS sequence"/>
</dbReference>
<feature type="domain" description="DUF6729" evidence="2">
    <location>
        <begin position="108"/>
        <end position="209"/>
    </location>
</feature>
<dbReference type="InterPro" id="IPR046616">
    <property type="entry name" value="DUF6729"/>
</dbReference>
<dbReference type="PANTHER" id="PTHR24401:SF29">
    <property type="entry name" value="SI:CH211-243P7.3-RELATED"/>
    <property type="match status" value="1"/>
</dbReference>
<evidence type="ECO:0000313" key="4">
    <source>
        <dbReference type="Proteomes" id="UP001219934"/>
    </source>
</evidence>
<protein>
    <recommendedName>
        <fullName evidence="2">DUF6729 domain-containing protein</fullName>
    </recommendedName>
</protein>
<feature type="region of interest" description="Disordered" evidence="1">
    <location>
        <begin position="425"/>
        <end position="503"/>
    </location>
</feature>
<gene>
    <name evidence="3" type="ORF">JOQ06_000827</name>
</gene>
<accession>A0AAD6B2T7</accession>
<dbReference type="AlphaFoldDB" id="A0AAD6B2T7"/>
<proteinExistence type="predicted"/>
<evidence type="ECO:0000313" key="3">
    <source>
        <dbReference type="EMBL" id="KAJ4936225.1"/>
    </source>
</evidence>
<reference evidence="3" key="1">
    <citation type="submission" date="2022-11" db="EMBL/GenBank/DDBJ databases">
        <title>Chromosome-level genome of Pogonophryne albipinna.</title>
        <authorList>
            <person name="Jo E."/>
        </authorList>
    </citation>
    <scope>NUCLEOTIDE SEQUENCE</scope>
    <source>
        <strain evidence="3">SGF0006</strain>
        <tissue evidence="3">Muscle</tissue>
    </source>
</reference>
<evidence type="ECO:0000259" key="2">
    <source>
        <dbReference type="Pfam" id="PF20499"/>
    </source>
</evidence>
<dbReference type="PANTHER" id="PTHR24401">
    <property type="entry name" value="SI:CH211-243P7.3-RELATED"/>
    <property type="match status" value="1"/>
</dbReference>
<feature type="compositionally biased region" description="Low complexity" evidence="1">
    <location>
        <begin position="425"/>
        <end position="443"/>
    </location>
</feature>
<evidence type="ECO:0000256" key="1">
    <source>
        <dbReference type="SAM" id="MobiDB-lite"/>
    </source>
</evidence>
<dbReference type="EMBL" id="JAPTMU010000010">
    <property type="protein sequence ID" value="KAJ4936225.1"/>
    <property type="molecule type" value="Genomic_DNA"/>
</dbReference>
<dbReference type="Pfam" id="PF20499">
    <property type="entry name" value="DUF6729"/>
    <property type="match status" value="1"/>
</dbReference>
<keyword evidence="4" id="KW-1185">Reference proteome</keyword>
<comment type="caution">
    <text evidence="3">The sequence shown here is derived from an EMBL/GenBank/DDBJ whole genome shotgun (WGS) entry which is preliminary data.</text>
</comment>
<organism evidence="3 4">
    <name type="scientific">Pogonophryne albipinna</name>
    <dbReference type="NCBI Taxonomy" id="1090488"/>
    <lineage>
        <taxon>Eukaryota</taxon>
        <taxon>Metazoa</taxon>
        <taxon>Chordata</taxon>
        <taxon>Craniata</taxon>
        <taxon>Vertebrata</taxon>
        <taxon>Euteleostomi</taxon>
        <taxon>Actinopterygii</taxon>
        <taxon>Neopterygii</taxon>
        <taxon>Teleostei</taxon>
        <taxon>Neoteleostei</taxon>
        <taxon>Acanthomorphata</taxon>
        <taxon>Eupercaria</taxon>
        <taxon>Perciformes</taxon>
        <taxon>Notothenioidei</taxon>
        <taxon>Pogonophryne</taxon>
    </lineage>
</organism>